<dbReference type="Proteomes" id="UP000031978">
    <property type="component" value="Unassembled WGS sequence"/>
</dbReference>
<evidence type="ECO:0008006" key="3">
    <source>
        <dbReference type="Google" id="ProtNLM"/>
    </source>
</evidence>
<name>A0AB34QQ80_BACPU</name>
<comment type="caution">
    <text evidence="1">The sequence shown here is derived from an EMBL/GenBank/DDBJ whole genome shotgun (WGS) entry which is preliminary data.</text>
</comment>
<proteinExistence type="predicted"/>
<dbReference type="RefSeq" id="WP_044141831.1">
    <property type="nucleotide sequence ID" value="NZ_JXCL01000040.1"/>
</dbReference>
<evidence type="ECO:0000313" key="1">
    <source>
        <dbReference type="EMBL" id="KIL12274.1"/>
    </source>
</evidence>
<gene>
    <name evidence="1" type="ORF">B4127_1605</name>
</gene>
<evidence type="ECO:0000313" key="2">
    <source>
        <dbReference type="Proteomes" id="UP000031978"/>
    </source>
</evidence>
<organism evidence="1 2">
    <name type="scientific">Bacillus pumilus</name>
    <name type="common">Bacillus mesentericus</name>
    <dbReference type="NCBI Taxonomy" id="1408"/>
    <lineage>
        <taxon>Bacteria</taxon>
        <taxon>Bacillati</taxon>
        <taxon>Bacillota</taxon>
        <taxon>Bacilli</taxon>
        <taxon>Bacillales</taxon>
        <taxon>Bacillaceae</taxon>
        <taxon>Bacillus</taxon>
    </lineage>
</organism>
<accession>A0AB34QQ80</accession>
<protein>
    <recommendedName>
        <fullName evidence="3">PD-(D/E)XK endonuclease-like domain-containing protein</fullName>
    </recommendedName>
</protein>
<dbReference type="AlphaFoldDB" id="A0AB34QQ80"/>
<dbReference type="EMBL" id="JXCL01000040">
    <property type="protein sequence ID" value="KIL12274.1"/>
    <property type="molecule type" value="Genomic_DNA"/>
</dbReference>
<sequence length="338" mass="38572">MSLTSRIKSNKEFRDIISTVAPLKEDYTTLSGKTPFSKEYTCLVESNLPHAGDSSLVGVAFDYLARFRIGQIINNTDAGQYLAALSGIRKLQRKTLDFKLKDEYYLPLHTAVYDFIKNKEAISDGILLVALRLGKLEQFFRMRVSKDFDKNEFLTIQRSEMLIPDLKELMAVFEEKFISSGIVNKKSEVVFNPNFGISSFLVDGADADIIIDGVLYDFKTTGNFKYDSKDSLQLSGYFLLNRILREIEDNHLIIGSLNYDKISFNKVCLYKARFGEFEYYDFNVIKKELLDDTVINLAGYFDNNPGRLNNIFLAAPFADEEGYRNAIKKIANKNKTPL</sequence>
<reference evidence="1 2" key="1">
    <citation type="submission" date="2014-12" db="EMBL/GenBank/DDBJ databases">
        <title>Draft Genome Sequences of Five Spore-Forming Food Isolates of Bacillus pumilus.</title>
        <authorList>
            <person name="de Jong A."/>
            <person name="van Heel A.J."/>
            <person name="Montalban-Lopez M."/>
            <person name="Krawczyk A.O."/>
            <person name="Berendsen E.M."/>
            <person name="Wells-Bennik M."/>
            <person name="Kuipers O.P."/>
        </authorList>
    </citation>
    <scope>NUCLEOTIDE SEQUENCE [LARGE SCALE GENOMIC DNA]</scope>
    <source>
        <strain evidence="1 2">B4127</strain>
    </source>
</reference>